<dbReference type="EMBL" id="JACASF010000010">
    <property type="protein sequence ID" value="KAF6452934.1"/>
    <property type="molecule type" value="Genomic_DNA"/>
</dbReference>
<protein>
    <submittedName>
        <fullName evidence="2">Uncharacterized protein</fullName>
    </submittedName>
</protein>
<name>A0A7J8FYP5_MOLMO</name>
<sequence length="126" mass="14459">MMMCLGVDLFRFILFGTLCFLDLYVCFLYQVREGFWFSISCSLSSPSGTPMMQILVCLKLSQRLLTLSLFIYLFWILCSDWAFFASLYSNLMVCFLASSTLLLIPCKLFFISVSAALISDWSFLHA</sequence>
<dbReference type="Proteomes" id="UP000550707">
    <property type="component" value="Unassembled WGS sequence"/>
</dbReference>
<keyword evidence="1" id="KW-0812">Transmembrane</keyword>
<keyword evidence="3" id="KW-1185">Reference proteome</keyword>
<gene>
    <name evidence="2" type="ORF">HJG59_008233</name>
</gene>
<feature type="transmembrane region" description="Helical" evidence="1">
    <location>
        <begin position="12"/>
        <end position="30"/>
    </location>
</feature>
<feature type="transmembrane region" description="Helical" evidence="1">
    <location>
        <begin position="36"/>
        <end position="57"/>
    </location>
</feature>
<evidence type="ECO:0000313" key="2">
    <source>
        <dbReference type="EMBL" id="KAF6452934.1"/>
    </source>
</evidence>
<keyword evidence="1" id="KW-0472">Membrane</keyword>
<accession>A0A7J8FYP5</accession>
<dbReference type="InParanoid" id="A0A7J8FYP5"/>
<dbReference type="AlphaFoldDB" id="A0A7J8FYP5"/>
<evidence type="ECO:0000256" key="1">
    <source>
        <dbReference type="SAM" id="Phobius"/>
    </source>
</evidence>
<evidence type="ECO:0000313" key="3">
    <source>
        <dbReference type="Proteomes" id="UP000550707"/>
    </source>
</evidence>
<keyword evidence="1" id="KW-1133">Transmembrane helix</keyword>
<feature type="transmembrane region" description="Helical" evidence="1">
    <location>
        <begin position="64"/>
        <end position="84"/>
    </location>
</feature>
<proteinExistence type="predicted"/>
<organism evidence="2 3">
    <name type="scientific">Molossus molossus</name>
    <name type="common">Pallas' mastiff bat</name>
    <name type="synonym">Vespertilio molossus</name>
    <dbReference type="NCBI Taxonomy" id="27622"/>
    <lineage>
        <taxon>Eukaryota</taxon>
        <taxon>Metazoa</taxon>
        <taxon>Chordata</taxon>
        <taxon>Craniata</taxon>
        <taxon>Vertebrata</taxon>
        <taxon>Euteleostomi</taxon>
        <taxon>Mammalia</taxon>
        <taxon>Eutheria</taxon>
        <taxon>Laurasiatheria</taxon>
        <taxon>Chiroptera</taxon>
        <taxon>Yangochiroptera</taxon>
        <taxon>Molossidae</taxon>
        <taxon>Molossus</taxon>
    </lineage>
</organism>
<reference evidence="2 3" key="1">
    <citation type="journal article" date="2020" name="Nature">
        <title>Six reference-quality genomes reveal evolution of bat adaptations.</title>
        <authorList>
            <person name="Jebb D."/>
            <person name="Huang Z."/>
            <person name="Pippel M."/>
            <person name="Hughes G.M."/>
            <person name="Lavrichenko K."/>
            <person name="Devanna P."/>
            <person name="Winkler S."/>
            <person name="Jermiin L.S."/>
            <person name="Skirmuntt E.C."/>
            <person name="Katzourakis A."/>
            <person name="Burkitt-Gray L."/>
            <person name="Ray D.A."/>
            <person name="Sullivan K.A.M."/>
            <person name="Roscito J.G."/>
            <person name="Kirilenko B.M."/>
            <person name="Davalos L.M."/>
            <person name="Corthals A.P."/>
            <person name="Power M.L."/>
            <person name="Jones G."/>
            <person name="Ransome R.D."/>
            <person name="Dechmann D.K.N."/>
            <person name="Locatelli A.G."/>
            <person name="Puechmaille S.J."/>
            <person name="Fedrigo O."/>
            <person name="Jarvis E.D."/>
            <person name="Hiller M."/>
            <person name="Vernes S.C."/>
            <person name="Myers E.W."/>
            <person name="Teeling E.C."/>
        </authorList>
    </citation>
    <scope>NUCLEOTIDE SEQUENCE [LARGE SCALE GENOMIC DNA]</scope>
    <source>
        <strain evidence="2">MMolMol1</strain>
        <tissue evidence="2">Muscle</tissue>
    </source>
</reference>
<comment type="caution">
    <text evidence="2">The sequence shown here is derived from an EMBL/GenBank/DDBJ whole genome shotgun (WGS) entry which is preliminary data.</text>
</comment>
<feature type="transmembrane region" description="Helical" evidence="1">
    <location>
        <begin position="90"/>
        <end position="118"/>
    </location>
</feature>